<dbReference type="STRING" id="6182.A0A4Z2DDC6"/>
<organism evidence="4 5">
    <name type="scientific">Schistosoma japonicum</name>
    <name type="common">Blood fluke</name>
    <dbReference type="NCBI Taxonomy" id="6182"/>
    <lineage>
        <taxon>Eukaryota</taxon>
        <taxon>Metazoa</taxon>
        <taxon>Spiralia</taxon>
        <taxon>Lophotrochozoa</taxon>
        <taxon>Platyhelminthes</taxon>
        <taxon>Trematoda</taxon>
        <taxon>Digenea</taxon>
        <taxon>Strigeidida</taxon>
        <taxon>Schistosomatoidea</taxon>
        <taxon>Schistosomatidae</taxon>
        <taxon>Schistosoma</taxon>
    </lineage>
</organism>
<dbReference type="OrthoDB" id="4473401at2759"/>
<feature type="region of interest" description="Disordered" evidence="2">
    <location>
        <begin position="87"/>
        <end position="119"/>
    </location>
</feature>
<comment type="caution">
    <text evidence="4">The sequence shown here is derived from an EMBL/GenBank/DDBJ whole genome shotgun (WGS) entry which is preliminary data.</text>
</comment>
<keyword evidence="1" id="KW-1015">Disulfide bond</keyword>
<dbReference type="EMBL" id="SKCS01000175">
    <property type="protein sequence ID" value="TNN14454.1"/>
    <property type="molecule type" value="Genomic_DNA"/>
</dbReference>
<evidence type="ECO:0000256" key="1">
    <source>
        <dbReference type="ARBA" id="ARBA00023157"/>
    </source>
</evidence>
<dbReference type="GO" id="GO:0004867">
    <property type="term" value="F:serine-type endopeptidase inhibitor activity"/>
    <property type="evidence" value="ECO:0007669"/>
    <property type="project" value="InterPro"/>
</dbReference>
<dbReference type="PROSITE" id="PS50279">
    <property type="entry name" value="BPTI_KUNITZ_2"/>
    <property type="match status" value="1"/>
</dbReference>
<dbReference type="CDD" id="cd00109">
    <property type="entry name" value="Kunitz-type"/>
    <property type="match status" value="1"/>
</dbReference>
<keyword evidence="5" id="KW-1185">Reference proteome</keyword>
<name>A0A4Z2DDC6_SCHJA</name>
<dbReference type="PRINTS" id="PR00759">
    <property type="entry name" value="BASICPTASE"/>
</dbReference>
<feature type="compositionally biased region" description="Polar residues" evidence="2">
    <location>
        <begin position="91"/>
        <end position="105"/>
    </location>
</feature>
<dbReference type="SMART" id="SM00131">
    <property type="entry name" value="KU"/>
    <property type="match status" value="1"/>
</dbReference>
<dbReference type="InterPro" id="IPR020901">
    <property type="entry name" value="Prtase_inh_Kunz-CS"/>
</dbReference>
<dbReference type="PANTHER" id="PTHR10083:SF374">
    <property type="entry name" value="BPTI_KUNITZ INHIBITOR DOMAIN-CONTAINING PROTEIN"/>
    <property type="match status" value="1"/>
</dbReference>
<protein>
    <submittedName>
        <fullName evidence="4">U-actitoxin-Avd3l</fullName>
    </submittedName>
</protein>
<evidence type="ECO:0000256" key="2">
    <source>
        <dbReference type="SAM" id="MobiDB-lite"/>
    </source>
</evidence>
<dbReference type="PROSITE" id="PS00280">
    <property type="entry name" value="BPTI_KUNITZ_1"/>
    <property type="match status" value="1"/>
</dbReference>
<dbReference type="InterPro" id="IPR050098">
    <property type="entry name" value="TFPI/VKTCI-like"/>
</dbReference>
<dbReference type="GO" id="GO:0005615">
    <property type="term" value="C:extracellular space"/>
    <property type="evidence" value="ECO:0007669"/>
    <property type="project" value="TreeGrafter"/>
</dbReference>
<dbReference type="InterPro" id="IPR036880">
    <property type="entry name" value="Kunitz_BPTI_sf"/>
</dbReference>
<sequence>MLQRMCAFNAFISIVANVHGKKSLTPEEICALPLKQGHCLHNKPRFYYNSSEKKCLPFTFKGCGGNENRFHTKEGCENFCIKKSIEKPSDKQPNTTPQSHTNEPTTRIIYIKKGTSNKK</sequence>
<dbReference type="Gene3D" id="4.10.410.10">
    <property type="entry name" value="Pancreatic trypsin inhibitor Kunitz domain"/>
    <property type="match status" value="1"/>
</dbReference>
<evidence type="ECO:0000313" key="5">
    <source>
        <dbReference type="Proteomes" id="UP000311919"/>
    </source>
</evidence>
<dbReference type="SUPFAM" id="SSF57362">
    <property type="entry name" value="BPTI-like"/>
    <property type="match status" value="1"/>
</dbReference>
<reference evidence="4 5" key="1">
    <citation type="submission" date="2019-03" db="EMBL/GenBank/DDBJ databases">
        <title>An improved genome assembly of the fluke Schistosoma japonicum.</title>
        <authorList>
            <person name="Hu W."/>
            <person name="Luo F."/>
            <person name="Yin M."/>
            <person name="Mo X."/>
            <person name="Sun C."/>
            <person name="Wu Q."/>
            <person name="Zhu B."/>
            <person name="Xiang M."/>
            <person name="Wang J."/>
            <person name="Wang Y."/>
            <person name="Zhang T."/>
            <person name="Xu B."/>
            <person name="Zheng H."/>
            <person name="Feng Z."/>
        </authorList>
    </citation>
    <scope>NUCLEOTIDE SEQUENCE [LARGE SCALE GENOMIC DNA]</scope>
    <source>
        <strain evidence="4">HuSjv2</strain>
        <tissue evidence="4">Worms</tissue>
    </source>
</reference>
<proteinExistence type="predicted"/>
<dbReference type="AlphaFoldDB" id="A0A4Z2DDC6"/>
<accession>A0A4Z2DDC6</accession>
<dbReference type="Pfam" id="PF00014">
    <property type="entry name" value="Kunitz_BPTI"/>
    <property type="match status" value="1"/>
</dbReference>
<dbReference type="Proteomes" id="UP000311919">
    <property type="component" value="Unassembled WGS sequence"/>
</dbReference>
<dbReference type="PANTHER" id="PTHR10083">
    <property type="entry name" value="KUNITZ-TYPE PROTEASE INHIBITOR-RELATED"/>
    <property type="match status" value="1"/>
</dbReference>
<evidence type="ECO:0000259" key="3">
    <source>
        <dbReference type="PROSITE" id="PS50279"/>
    </source>
</evidence>
<feature type="domain" description="BPTI/Kunitz inhibitor" evidence="3">
    <location>
        <begin position="30"/>
        <end position="80"/>
    </location>
</feature>
<dbReference type="InterPro" id="IPR002223">
    <property type="entry name" value="Kunitz_BPTI"/>
</dbReference>
<gene>
    <name evidence="4" type="ORF">EWB00_002167</name>
</gene>
<evidence type="ECO:0000313" key="4">
    <source>
        <dbReference type="EMBL" id="TNN14454.1"/>
    </source>
</evidence>